<protein>
    <submittedName>
        <fullName evidence="2">DUF4236 domain-containing protein</fullName>
    </submittedName>
</protein>
<comment type="caution">
    <text evidence="2">The sequence shown here is derived from an EMBL/GenBank/DDBJ whole genome shotgun (WGS) entry which is preliminary data.</text>
</comment>
<accession>A0A934M5P0</accession>
<reference evidence="2" key="1">
    <citation type="submission" date="2020-12" db="EMBL/GenBank/DDBJ databases">
        <title>Genome public.</title>
        <authorList>
            <person name="Sun Q."/>
        </authorList>
    </citation>
    <scope>NUCLEOTIDE SEQUENCE</scope>
    <source>
        <strain evidence="2">CCM 8863</strain>
    </source>
</reference>
<dbReference type="RefSeq" id="WP_198739352.1">
    <property type="nucleotide sequence ID" value="NZ_JAEIOS010000015.1"/>
</dbReference>
<organism evidence="2 3">
    <name type="scientific">Corynebacterium meridianum</name>
    <dbReference type="NCBI Taxonomy" id="2765363"/>
    <lineage>
        <taxon>Bacteria</taxon>
        <taxon>Bacillati</taxon>
        <taxon>Actinomycetota</taxon>
        <taxon>Actinomycetes</taxon>
        <taxon>Mycobacteriales</taxon>
        <taxon>Corynebacteriaceae</taxon>
        <taxon>Corynebacterium</taxon>
    </lineage>
</organism>
<evidence type="ECO:0000313" key="3">
    <source>
        <dbReference type="Proteomes" id="UP000645966"/>
    </source>
</evidence>
<dbReference type="Pfam" id="PF14020">
    <property type="entry name" value="DUF4236"/>
    <property type="match status" value="1"/>
</dbReference>
<gene>
    <name evidence="2" type="ORF">JDV75_11360</name>
</gene>
<proteinExistence type="predicted"/>
<dbReference type="EMBL" id="JAEIOS010000015">
    <property type="protein sequence ID" value="MBI8990351.1"/>
    <property type="molecule type" value="Genomic_DNA"/>
</dbReference>
<dbReference type="Proteomes" id="UP000645966">
    <property type="component" value="Unassembled WGS sequence"/>
</dbReference>
<keyword evidence="3" id="KW-1185">Reference proteome</keyword>
<evidence type="ECO:0000259" key="1">
    <source>
        <dbReference type="Pfam" id="PF14020"/>
    </source>
</evidence>
<dbReference type="InterPro" id="IPR025330">
    <property type="entry name" value="DUF4236"/>
</dbReference>
<feature type="domain" description="DUF4236" evidence="1">
    <location>
        <begin position="3"/>
        <end position="52"/>
    </location>
</feature>
<dbReference type="AlphaFoldDB" id="A0A934M5P0"/>
<evidence type="ECO:0000313" key="2">
    <source>
        <dbReference type="EMBL" id="MBI8990351.1"/>
    </source>
</evidence>
<name>A0A934M5P0_9CORY</name>
<sequence length="56" mass="6305">MGLNYRRRKSLGKGTWLNFSGSGASVSKRFGPLTVNSRGRVSLRLPGGLNWRGRWR</sequence>